<evidence type="ECO:0000313" key="3">
    <source>
        <dbReference type="EMBL" id="PWA29671.1"/>
    </source>
</evidence>
<gene>
    <name evidence="3" type="ORF">CCH79_00008029</name>
</gene>
<feature type="region of interest" description="Disordered" evidence="1">
    <location>
        <begin position="156"/>
        <end position="193"/>
    </location>
</feature>
<evidence type="ECO:0000313" key="4">
    <source>
        <dbReference type="Proteomes" id="UP000250572"/>
    </source>
</evidence>
<feature type="signal peptide" evidence="2">
    <location>
        <begin position="1"/>
        <end position="16"/>
    </location>
</feature>
<evidence type="ECO:0000256" key="1">
    <source>
        <dbReference type="SAM" id="MobiDB-lite"/>
    </source>
</evidence>
<keyword evidence="4" id="KW-1185">Reference proteome</keyword>
<dbReference type="AlphaFoldDB" id="A0A315W1Y4"/>
<accession>A0A315W1Y4</accession>
<reference evidence="3 4" key="1">
    <citation type="journal article" date="2018" name="G3 (Bethesda)">
        <title>A High-Quality Reference Genome for the Invasive Mosquitofish Gambusia affinis Using a Chicago Library.</title>
        <authorList>
            <person name="Hoffberg S.L."/>
            <person name="Troendle N.J."/>
            <person name="Glenn T.C."/>
            <person name="Mahmud O."/>
            <person name="Louha S."/>
            <person name="Chalopin D."/>
            <person name="Bennetzen J.L."/>
            <person name="Mauricio R."/>
        </authorList>
    </citation>
    <scope>NUCLEOTIDE SEQUENCE [LARGE SCALE GENOMIC DNA]</scope>
    <source>
        <strain evidence="3">NE01/NJP1002.9</strain>
        <tissue evidence="3">Muscle</tissue>
    </source>
</reference>
<feature type="chain" id="PRO_5016359273" description="Pentraxin 3, long b" evidence="2">
    <location>
        <begin position="17"/>
        <end position="244"/>
    </location>
</feature>
<dbReference type="Proteomes" id="UP000250572">
    <property type="component" value="Unassembled WGS sequence"/>
</dbReference>
<organism evidence="3 4">
    <name type="scientific">Gambusia affinis</name>
    <name type="common">Western mosquitofish</name>
    <name type="synonym">Heterandria affinis</name>
    <dbReference type="NCBI Taxonomy" id="33528"/>
    <lineage>
        <taxon>Eukaryota</taxon>
        <taxon>Metazoa</taxon>
        <taxon>Chordata</taxon>
        <taxon>Craniata</taxon>
        <taxon>Vertebrata</taxon>
        <taxon>Euteleostomi</taxon>
        <taxon>Actinopterygii</taxon>
        <taxon>Neopterygii</taxon>
        <taxon>Teleostei</taxon>
        <taxon>Neoteleostei</taxon>
        <taxon>Acanthomorphata</taxon>
        <taxon>Ovalentaria</taxon>
        <taxon>Atherinomorphae</taxon>
        <taxon>Cyprinodontiformes</taxon>
        <taxon>Poeciliidae</taxon>
        <taxon>Poeciliinae</taxon>
        <taxon>Gambusia</taxon>
    </lineage>
</organism>
<dbReference type="EMBL" id="NHOQ01000541">
    <property type="protein sequence ID" value="PWA29671.1"/>
    <property type="molecule type" value="Genomic_DNA"/>
</dbReference>
<proteinExistence type="predicted"/>
<sequence length="244" mass="26482">MWGVLCVLSAAGLSSCVNEIEDDDGFADNYGNKISLDQQQESSNMPYHAGLSHWDKLFIALEDSHMRQNMLLESGERCCGGMASLRSQLDKLLRGASQQSAPSLGSACRAQAEHVALGLHRGLAELRRDGAEMERRINATLQVILRGRHEDEARLSRLEEAASESSSSRGHQPTQRPGGSGRAFSSGANSFPSELGEQDLSSLVDLDMLRGSLVVIARDVQRVYLQLSTAIEQAGTLRKGRGDT</sequence>
<evidence type="ECO:0000256" key="2">
    <source>
        <dbReference type="SAM" id="SignalP"/>
    </source>
</evidence>
<protein>
    <recommendedName>
        <fullName evidence="5">Pentraxin 3, long b</fullName>
    </recommendedName>
</protein>
<name>A0A315W1Y4_GAMAF</name>
<comment type="caution">
    <text evidence="3">The sequence shown here is derived from an EMBL/GenBank/DDBJ whole genome shotgun (WGS) entry which is preliminary data.</text>
</comment>
<keyword evidence="2" id="KW-0732">Signal</keyword>
<evidence type="ECO:0008006" key="5">
    <source>
        <dbReference type="Google" id="ProtNLM"/>
    </source>
</evidence>